<reference evidence="4" key="1">
    <citation type="submission" date="2023-01" db="EMBL/GenBank/DDBJ databases">
        <title>Metagenome sequencing of chrysophaentin producing Chrysophaeum taylorii.</title>
        <authorList>
            <person name="Davison J."/>
            <person name="Bewley C."/>
        </authorList>
    </citation>
    <scope>NUCLEOTIDE SEQUENCE</scope>
    <source>
        <strain evidence="4">NIES-1699</strain>
    </source>
</reference>
<evidence type="ECO:0000256" key="1">
    <source>
        <dbReference type="SAM" id="MobiDB-lite"/>
    </source>
</evidence>
<dbReference type="Gene3D" id="1.25.10.10">
    <property type="entry name" value="Leucine-rich Repeat Variant"/>
    <property type="match status" value="2"/>
</dbReference>
<feature type="domain" description="Dynein axonemal assembly factor 5 TPR repeats" evidence="3">
    <location>
        <begin position="77"/>
        <end position="172"/>
    </location>
</feature>
<evidence type="ECO:0000259" key="2">
    <source>
        <dbReference type="Pfam" id="PF24573"/>
    </source>
</evidence>
<dbReference type="PANTHER" id="PTHR16216:SF10">
    <property type="entry name" value="RNA POLYMERASE II ASSEMBLY FACTOR RTP1 C-TERMINAL DOMAIN-CONTAINING PROTEIN"/>
    <property type="match status" value="1"/>
</dbReference>
<dbReference type="Proteomes" id="UP001230188">
    <property type="component" value="Unassembled WGS sequence"/>
</dbReference>
<dbReference type="AlphaFoldDB" id="A0AAD7UDZ9"/>
<dbReference type="SUPFAM" id="SSF48371">
    <property type="entry name" value="ARM repeat"/>
    <property type="match status" value="1"/>
</dbReference>
<dbReference type="InterPro" id="IPR016024">
    <property type="entry name" value="ARM-type_fold"/>
</dbReference>
<evidence type="ECO:0000259" key="3">
    <source>
        <dbReference type="Pfam" id="PF25757"/>
    </source>
</evidence>
<protein>
    <submittedName>
        <fullName evidence="4">Uncharacterized protein</fullName>
    </submittedName>
</protein>
<dbReference type="Pfam" id="PF25757">
    <property type="entry name" value="TPR_DNAAF5"/>
    <property type="match status" value="2"/>
</dbReference>
<dbReference type="InterPro" id="IPR056497">
    <property type="entry name" value="HEAT_DAAF5"/>
</dbReference>
<dbReference type="InterPro" id="IPR052623">
    <property type="entry name" value="DAAF5"/>
</dbReference>
<gene>
    <name evidence="4" type="ORF">CTAYLR_005136</name>
</gene>
<feature type="domain" description="Dynein axonemal assembly factor 5 TPR repeats" evidence="3">
    <location>
        <begin position="210"/>
        <end position="320"/>
    </location>
</feature>
<name>A0AAD7UDZ9_9STRA</name>
<evidence type="ECO:0000313" key="4">
    <source>
        <dbReference type="EMBL" id="KAJ8603515.1"/>
    </source>
</evidence>
<evidence type="ECO:0000313" key="5">
    <source>
        <dbReference type="Proteomes" id="UP001230188"/>
    </source>
</evidence>
<keyword evidence="5" id="KW-1185">Reference proteome</keyword>
<dbReference type="Pfam" id="PF24573">
    <property type="entry name" value="HEAT_DAAF5"/>
    <property type="match status" value="1"/>
</dbReference>
<accession>A0AAD7UDZ9</accession>
<organism evidence="4 5">
    <name type="scientific">Chrysophaeum taylorii</name>
    <dbReference type="NCBI Taxonomy" id="2483200"/>
    <lineage>
        <taxon>Eukaryota</taxon>
        <taxon>Sar</taxon>
        <taxon>Stramenopiles</taxon>
        <taxon>Ochrophyta</taxon>
        <taxon>Pelagophyceae</taxon>
        <taxon>Pelagomonadales</taxon>
        <taxon>Pelagomonadaceae</taxon>
        <taxon>Chrysophaeum</taxon>
    </lineage>
</organism>
<dbReference type="InterPro" id="IPR011989">
    <property type="entry name" value="ARM-like"/>
</dbReference>
<dbReference type="PANTHER" id="PTHR16216">
    <property type="entry name" value="DYNEIN ASSEMBLY FACTOR 5, AXONEMAL"/>
    <property type="match status" value="1"/>
</dbReference>
<proteinExistence type="predicted"/>
<feature type="compositionally biased region" description="Basic and acidic residues" evidence="1">
    <location>
        <begin position="1"/>
        <end position="10"/>
    </location>
</feature>
<dbReference type="InterPro" id="IPR057978">
    <property type="entry name" value="TPR_DAAF5"/>
</dbReference>
<feature type="region of interest" description="Disordered" evidence="1">
    <location>
        <begin position="1"/>
        <end position="61"/>
    </location>
</feature>
<dbReference type="EMBL" id="JAQMWT010000350">
    <property type="protein sequence ID" value="KAJ8603515.1"/>
    <property type="molecule type" value="Genomic_DNA"/>
</dbReference>
<feature type="domain" description="Dynein axonemal assembly factor 5 HEAT-repeat" evidence="2">
    <location>
        <begin position="462"/>
        <end position="642"/>
    </location>
</feature>
<sequence>MRAPTDKADRLLSNIHGGGGGGGKTKKRKPPKGSKPLLSLPPPREETTTTTTTTTVAEEPPTALGLLRRLARAVEQVNDDETSSRRTGLETLCSVFLEGPAVDSLPEPTLAEMLNVLSRPLLRRFEDHVERHREMAIAIYTRIVERVVDVGPHLPYVFPVLMARGSRPDFDEDLGLFVFDAEAVEAFKRGKAIQRPDFDMALERERVLRVREPSEELRLLSCRLLLVVVLNPARRGALASFVAYLEDAVSLLAGAMRDPFADLLACAADGIAALCQIPPLHEFLVGYATALARVVMPSLRHRHAKVRSAVVHALHRAVAVRHEAKCRGAGTDAISDLVAFREENVIPTASFYEPELRYNYLADLTRDASALVRRRAAECLADWFTTLPDRRDHQPRLMAYVLNYAIDEDDDVRSVALWGIETAGREFADEERSDRVIDRLQYGVDGDERANHDPAGLPWPFERRPSLGARLIVRAFAYRIIQPTLDELANWRSDARRQSALLLRVIVVYTEDHLTQDLYKIVVSLCRALRVIRREAYEHRDLVLDCCRTLGRYVVPESVLQFLTPRIQGDIELMPGGTDSCARADVMSILGALLRGAKASTLLAHTMPLVNLLTHDKLARCEDPNLRIAVLEVLDHFLGVLSARGRATLEATFVTTGRLDTLDAAISSLLRAVLALRGGAMTEDAACRTTIAQLADGALLSLASIDADFDPATTEISPVTKLVLHRCPRLIDEAISEEHDMLDDPDSYGFRIVEQSLLLVIAVDQQQQQQKQQPLLSQITTTVACGKRSEQALAVFLRGANEVAQRVIAVDHSNDDAVYQQILRRFSDALLRPLNLASRVHQDAKDSDVASVAANMLRDFTLATRWNDICAHHEGFLWIVRSKLLVLLTCPTGDVSLVPPEVVTPQVAAKIVGILAQHVSNAREFRRRRAHTKGDVFDETKVLRAIAHLLSTCHPKLTYCQLPAFEESTMPEHCIQSAAKHAHRTVSKLFLDDDDTDDKLRDVALDIMWEVVWLVRDDATDTPNNPDSLGYSEFVADLLPMLPPDIDDTTCQKNDSFGSRLDALLRATAVRDPEAFKTLLARHVEANRRTSVLSALQEHAGLLCHLASRKKTRSHL</sequence>
<comment type="caution">
    <text evidence="4">The sequence shown here is derived from an EMBL/GenBank/DDBJ whole genome shotgun (WGS) entry which is preliminary data.</text>
</comment>